<dbReference type="AlphaFoldDB" id="A0A328E6E8"/>
<gene>
    <name evidence="1" type="ORF">DM860_012210</name>
</gene>
<dbReference type="Proteomes" id="UP000249390">
    <property type="component" value="Unassembled WGS sequence"/>
</dbReference>
<name>A0A328E6E8_9ASTE</name>
<organism evidence="1 2">
    <name type="scientific">Cuscuta australis</name>
    <dbReference type="NCBI Taxonomy" id="267555"/>
    <lineage>
        <taxon>Eukaryota</taxon>
        <taxon>Viridiplantae</taxon>
        <taxon>Streptophyta</taxon>
        <taxon>Embryophyta</taxon>
        <taxon>Tracheophyta</taxon>
        <taxon>Spermatophyta</taxon>
        <taxon>Magnoliopsida</taxon>
        <taxon>eudicotyledons</taxon>
        <taxon>Gunneridae</taxon>
        <taxon>Pentapetalae</taxon>
        <taxon>asterids</taxon>
        <taxon>lamiids</taxon>
        <taxon>Solanales</taxon>
        <taxon>Convolvulaceae</taxon>
        <taxon>Cuscuteae</taxon>
        <taxon>Cuscuta</taxon>
        <taxon>Cuscuta subgen. Grammica</taxon>
        <taxon>Cuscuta sect. Cleistogrammica</taxon>
    </lineage>
</organism>
<protein>
    <submittedName>
        <fullName evidence="1">Uncharacterized protein</fullName>
    </submittedName>
</protein>
<evidence type="ECO:0000313" key="1">
    <source>
        <dbReference type="EMBL" id="RAL53595.1"/>
    </source>
</evidence>
<evidence type="ECO:0000313" key="2">
    <source>
        <dbReference type="Proteomes" id="UP000249390"/>
    </source>
</evidence>
<reference evidence="1 2" key="1">
    <citation type="submission" date="2018-06" db="EMBL/GenBank/DDBJ databases">
        <title>The Genome of Cuscuta australis (Dodder) Provides Insight into the Evolution of Plant Parasitism.</title>
        <authorList>
            <person name="Liu H."/>
        </authorList>
    </citation>
    <scope>NUCLEOTIDE SEQUENCE [LARGE SCALE GENOMIC DNA]</scope>
    <source>
        <strain evidence="2">cv. Yunnan</strain>
        <tissue evidence="1">Vines</tissue>
    </source>
</reference>
<accession>A0A328E6E8</accession>
<comment type="caution">
    <text evidence="1">The sequence shown here is derived from an EMBL/GenBank/DDBJ whole genome shotgun (WGS) entry which is preliminary data.</text>
</comment>
<dbReference type="PANTHER" id="PTHR31973">
    <property type="entry name" value="POLYPROTEIN, PUTATIVE-RELATED"/>
    <property type="match status" value="1"/>
</dbReference>
<dbReference type="PANTHER" id="PTHR31973:SF113">
    <property type="entry name" value="PROTEIN FAR1-RELATED SEQUENCE 5-LIKE"/>
    <property type="match status" value="1"/>
</dbReference>
<proteinExistence type="predicted"/>
<dbReference type="EMBL" id="NQVE01000018">
    <property type="protein sequence ID" value="RAL53595.1"/>
    <property type="molecule type" value="Genomic_DNA"/>
</dbReference>
<keyword evidence="2" id="KW-1185">Reference proteome</keyword>
<sequence length="534" mass="61150">MPTHPAPPVFRVLLCLDGEWTSDGSFRSKSFHELIISFESSFRMLIDAVRSLLGQVNEHTTLKISYKCNSSPHPVLIDDDKSLDSYLTMKSQDLDLDSMPMCIELFHNYHTHVGTCSSLPNDQTLCMTPSSFNSLSDQSNDVASVERSVSSSHQSTNYVMDSPLINCPSSYQRDNGGYTMDIVVREPNLDNDDNSTVVLSANDICTNLDFQVVTRFDPTKIELDAIYENKGDLIYHLKMLAISNLFQFHTKRSTKKLLHVVCVENRCCSWAVRAVRLPRTDMFQIRRYNHEHQCPIDARQGRTRQATYDIIADLVKYKYSDATNKPYPPKAIMKDMCRDHGISMSHKKAWSAKKKAMQLAFGSDAESYAMLPAMCYMLDRANPALRWKFFAAARAPTKSYCDRYLSPLDDEDPRIRPYLYSIGMEKWARSCFNVNRYSIMTSNNAESMNSVNATPREYPIAQLVDFIVGRMQKWFHDRRELAHSTSTILTKQCESDLLALHVASAVMTIHFHIHIHLITSFCYSRTIIFLPFFV</sequence>